<evidence type="ECO:0000256" key="8">
    <source>
        <dbReference type="SAM" id="Phobius"/>
    </source>
</evidence>
<dbReference type="EMBL" id="VOGC01000009">
    <property type="protein sequence ID" value="MQN02273.1"/>
    <property type="molecule type" value="Genomic_DNA"/>
</dbReference>
<evidence type="ECO:0000313" key="9">
    <source>
        <dbReference type="EMBL" id="MQN02273.1"/>
    </source>
</evidence>
<keyword evidence="4" id="KW-0653">Protein transport</keyword>
<evidence type="ECO:0000256" key="1">
    <source>
        <dbReference type="ARBA" id="ARBA00004370"/>
    </source>
</evidence>
<keyword evidence="6" id="KW-0811">Translocation</keyword>
<dbReference type="NCBIfam" id="TIGR00964">
    <property type="entry name" value="secE_bact"/>
    <property type="match status" value="1"/>
</dbReference>
<dbReference type="InterPro" id="IPR001901">
    <property type="entry name" value="Translocase_SecE/Sec61-g"/>
</dbReference>
<gene>
    <name evidence="9" type="primary">secE</name>
    <name evidence="9" type="ORF">FRC54_10380</name>
</gene>
<dbReference type="Proteomes" id="UP000460257">
    <property type="component" value="Unassembled WGS sequence"/>
</dbReference>
<keyword evidence="3 8" id="KW-0812">Transmembrane</keyword>
<dbReference type="Gene3D" id="1.20.5.1030">
    <property type="entry name" value="Preprotein translocase secy subunit"/>
    <property type="match status" value="1"/>
</dbReference>
<keyword evidence="10" id="KW-1185">Reference proteome</keyword>
<sequence>MAETKKKRKRISEWWDGVKAEFGKIVWADRKTVGRQTVAVVIISVVLALLIVFFDMIIRYGLDKLIKL</sequence>
<comment type="caution">
    <text evidence="9">The sequence shown here is derived from an EMBL/GenBank/DDBJ whole genome shotgun (WGS) entry which is preliminary data.</text>
</comment>
<dbReference type="GO" id="GO:0016020">
    <property type="term" value="C:membrane"/>
    <property type="evidence" value="ECO:0007669"/>
    <property type="project" value="UniProtKB-SubCell"/>
</dbReference>
<evidence type="ECO:0000313" key="10">
    <source>
        <dbReference type="Proteomes" id="UP000460257"/>
    </source>
</evidence>
<feature type="transmembrane region" description="Helical" evidence="8">
    <location>
        <begin position="38"/>
        <end position="62"/>
    </location>
</feature>
<evidence type="ECO:0000256" key="4">
    <source>
        <dbReference type="ARBA" id="ARBA00022927"/>
    </source>
</evidence>
<comment type="subcellular location">
    <subcellularLocation>
        <location evidence="1">Membrane</location>
    </subcellularLocation>
</comment>
<accession>A0A6N7J2H5</accession>
<proteinExistence type="predicted"/>
<dbReference type="AlphaFoldDB" id="A0A6N7J2H5"/>
<evidence type="ECO:0000256" key="7">
    <source>
        <dbReference type="ARBA" id="ARBA00023136"/>
    </source>
</evidence>
<organism evidence="9 10">
    <name type="scientific">Candidatus Weimeria bifida</name>
    <dbReference type="NCBI Taxonomy" id="2599074"/>
    <lineage>
        <taxon>Bacteria</taxon>
        <taxon>Bacillati</taxon>
        <taxon>Bacillota</taxon>
        <taxon>Clostridia</taxon>
        <taxon>Lachnospirales</taxon>
        <taxon>Lachnospiraceae</taxon>
        <taxon>Candidatus Weimeria</taxon>
    </lineage>
</organism>
<dbReference type="InterPro" id="IPR005807">
    <property type="entry name" value="SecE_bac"/>
</dbReference>
<dbReference type="GO" id="GO:0006886">
    <property type="term" value="P:intracellular protein transport"/>
    <property type="evidence" value="ECO:0007669"/>
    <property type="project" value="InterPro"/>
</dbReference>
<reference evidence="9" key="1">
    <citation type="journal article" date="2020" name="Appl. Environ. Microbiol.">
        <title>Medium-Chain Fatty Acid Synthesis by 'Candidatus Weimeria bifida' gen. nov., sp. nov., and 'Candidatus Pseudoramibacter fermentans' sp. nov.</title>
        <authorList>
            <person name="Scarborough M.J."/>
            <person name="Myers K.S."/>
            <person name="Donohue T.J."/>
            <person name="Noguera D.R."/>
        </authorList>
    </citation>
    <scope>NUCLEOTIDE SEQUENCE</scope>
    <source>
        <strain evidence="9">LCO1.1</strain>
    </source>
</reference>
<dbReference type="Pfam" id="PF00584">
    <property type="entry name" value="SecE"/>
    <property type="match status" value="1"/>
</dbReference>
<dbReference type="GO" id="GO:0006605">
    <property type="term" value="P:protein targeting"/>
    <property type="evidence" value="ECO:0007669"/>
    <property type="project" value="InterPro"/>
</dbReference>
<evidence type="ECO:0000256" key="3">
    <source>
        <dbReference type="ARBA" id="ARBA00022692"/>
    </source>
</evidence>
<dbReference type="InterPro" id="IPR038379">
    <property type="entry name" value="SecE_sf"/>
</dbReference>
<dbReference type="GO" id="GO:0009306">
    <property type="term" value="P:protein secretion"/>
    <property type="evidence" value="ECO:0007669"/>
    <property type="project" value="InterPro"/>
</dbReference>
<dbReference type="GO" id="GO:0008320">
    <property type="term" value="F:protein transmembrane transporter activity"/>
    <property type="evidence" value="ECO:0007669"/>
    <property type="project" value="InterPro"/>
</dbReference>
<keyword evidence="2" id="KW-0813">Transport</keyword>
<name>A0A6N7J2H5_9FIRM</name>
<evidence type="ECO:0000256" key="2">
    <source>
        <dbReference type="ARBA" id="ARBA00022448"/>
    </source>
</evidence>
<keyword evidence="5 8" id="KW-1133">Transmembrane helix</keyword>
<protein>
    <submittedName>
        <fullName evidence="9">Preprotein translocase subunit SecE</fullName>
    </submittedName>
</protein>
<evidence type="ECO:0000256" key="6">
    <source>
        <dbReference type="ARBA" id="ARBA00023010"/>
    </source>
</evidence>
<evidence type="ECO:0000256" key="5">
    <source>
        <dbReference type="ARBA" id="ARBA00022989"/>
    </source>
</evidence>
<keyword evidence="7 8" id="KW-0472">Membrane</keyword>